<name>A0ABW6S1E9_9NOCA</name>
<dbReference type="RefSeq" id="WP_387404243.1">
    <property type="nucleotide sequence ID" value="NZ_JBIAQY010000005.1"/>
</dbReference>
<proteinExistence type="predicted"/>
<reference evidence="1 2" key="1">
    <citation type="submission" date="2024-10" db="EMBL/GenBank/DDBJ databases">
        <title>The Natural Products Discovery Center: Release of the First 8490 Sequenced Strains for Exploring Actinobacteria Biosynthetic Diversity.</title>
        <authorList>
            <person name="Kalkreuter E."/>
            <person name="Kautsar S.A."/>
            <person name="Yang D."/>
            <person name="Bader C.D."/>
            <person name="Teijaro C.N."/>
            <person name="Fluegel L."/>
            <person name="Davis C.M."/>
            <person name="Simpson J.R."/>
            <person name="Lauterbach L."/>
            <person name="Steele A.D."/>
            <person name="Gui C."/>
            <person name="Meng S."/>
            <person name="Li G."/>
            <person name="Viehrig K."/>
            <person name="Ye F."/>
            <person name="Su P."/>
            <person name="Kiefer A.F."/>
            <person name="Nichols A."/>
            <person name="Cepeda A.J."/>
            <person name="Yan W."/>
            <person name="Fan B."/>
            <person name="Jiang Y."/>
            <person name="Adhikari A."/>
            <person name="Zheng C.-J."/>
            <person name="Schuster L."/>
            <person name="Cowan T.M."/>
            <person name="Smanski M.J."/>
            <person name="Chevrette M.G."/>
            <person name="De Carvalho L.P.S."/>
            <person name="Shen B."/>
        </authorList>
    </citation>
    <scope>NUCLEOTIDE SEQUENCE [LARGE SCALE GENOMIC DNA]</scope>
    <source>
        <strain evidence="1 2">NPDC002593</strain>
    </source>
</reference>
<evidence type="ECO:0000313" key="1">
    <source>
        <dbReference type="EMBL" id="MFF3569519.1"/>
    </source>
</evidence>
<keyword evidence="2" id="KW-1185">Reference proteome</keyword>
<evidence type="ECO:0008006" key="3">
    <source>
        <dbReference type="Google" id="ProtNLM"/>
    </source>
</evidence>
<evidence type="ECO:0000313" key="2">
    <source>
        <dbReference type="Proteomes" id="UP001601992"/>
    </source>
</evidence>
<dbReference type="EMBL" id="JBIAQY010000005">
    <property type="protein sequence ID" value="MFF3569519.1"/>
    <property type="molecule type" value="Genomic_DNA"/>
</dbReference>
<dbReference type="Proteomes" id="UP001601992">
    <property type="component" value="Unassembled WGS sequence"/>
</dbReference>
<sequence length="111" mass="11577">MANAPLDVSTDDLAELAGHMKDSATTVANQSKAVSSPDHLFGTGRNGAECEAGRAYVAQGTAIHDGLQHIADWLKHWSDATTATANSLGSSAIAYGWTDGYNADQISNVDK</sequence>
<gene>
    <name evidence="1" type="ORF">ACFYXQ_17255</name>
</gene>
<organism evidence="1 2">
    <name type="scientific">Nocardia jiangxiensis</name>
    <dbReference type="NCBI Taxonomy" id="282685"/>
    <lineage>
        <taxon>Bacteria</taxon>
        <taxon>Bacillati</taxon>
        <taxon>Actinomycetota</taxon>
        <taxon>Actinomycetes</taxon>
        <taxon>Mycobacteriales</taxon>
        <taxon>Nocardiaceae</taxon>
        <taxon>Nocardia</taxon>
    </lineage>
</organism>
<protein>
    <recommendedName>
        <fullName evidence="3">Excreted virulence factor EspC, type VII ESX diderm</fullName>
    </recommendedName>
</protein>
<comment type="caution">
    <text evidence="1">The sequence shown here is derived from an EMBL/GenBank/DDBJ whole genome shotgun (WGS) entry which is preliminary data.</text>
</comment>
<accession>A0ABW6S1E9</accession>